<evidence type="ECO:0000313" key="2">
    <source>
        <dbReference type="WBParaSite" id="nRc.2.0.1.t43449-RA"/>
    </source>
</evidence>
<dbReference type="WBParaSite" id="nRc.2.0.1.t43449-RA">
    <property type="protein sequence ID" value="nRc.2.0.1.t43449-RA"/>
    <property type="gene ID" value="nRc.2.0.1.g43449"/>
</dbReference>
<protein>
    <submittedName>
        <fullName evidence="2">Uncharacterized protein</fullName>
    </submittedName>
</protein>
<dbReference type="AlphaFoldDB" id="A0A915KY90"/>
<evidence type="ECO:0000313" key="1">
    <source>
        <dbReference type="Proteomes" id="UP000887565"/>
    </source>
</evidence>
<keyword evidence="1" id="KW-1185">Reference proteome</keyword>
<reference evidence="2" key="1">
    <citation type="submission" date="2022-11" db="UniProtKB">
        <authorList>
            <consortium name="WormBaseParasite"/>
        </authorList>
    </citation>
    <scope>IDENTIFICATION</scope>
</reference>
<sequence>MLAKLKNLLAMFAKITVAGKPNALDKGKYPQLDEFQPHRQGSSDFAQILLFQHDNDQHNYWLI</sequence>
<accession>A0A915KY90</accession>
<proteinExistence type="predicted"/>
<name>A0A915KY90_ROMCU</name>
<organism evidence="1 2">
    <name type="scientific">Romanomermis culicivorax</name>
    <name type="common">Nematode worm</name>
    <dbReference type="NCBI Taxonomy" id="13658"/>
    <lineage>
        <taxon>Eukaryota</taxon>
        <taxon>Metazoa</taxon>
        <taxon>Ecdysozoa</taxon>
        <taxon>Nematoda</taxon>
        <taxon>Enoplea</taxon>
        <taxon>Dorylaimia</taxon>
        <taxon>Mermithida</taxon>
        <taxon>Mermithoidea</taxon>
        <taxon>Mermithidae</taxon>
        <taxon>Romanomermis</taxon>
    </lineage>
</organism>
<dbReference type="Proteomes" id="UP000887565">
    <property type="component" value="Unplaced"/>
</dbReference>